<dbReference type="InterPro" id="IPR022037">
    <property type="entry name" value="DUF3606"/>
</dbReference>
<dbReference type="OrthoDB" id="8249806at2"/>
<organism evidence="1 2">
    <name type="scientific">Bradyrhizobium erythrophlei</name>
    <dbReference type="NCBI Taxonomy" id="1437360"/>
    <lineage>
        <taxon>Bacteria</taxon>
        <taxon>Pseudomonadati</taxon>
        <taxon>Pseudomonadota</taxon>
        <taxon>Alphaproteobacteria</taxon>
        <taxon>Hyphomicrobiales</taxon>
        <taxon>Nitrobacteraceae</taxon>
        <taxon>Bradyrhizobium</taxon>
    </lineage>
</organism>
<evidence type="ECO:0000313" key="1">
    <source>
        <dbReference type="EMBL" id="SHG74298.1"/>
    </source>
</evidence>
<reference evidence="1 2" key="1">
    <citation type="submission" date="2016-11" db="EMBL/GenBank/DDBJ databases">
        <authorList>
            <person name="Jaros S."/>
            <person name="Januszkiewicz K."/>
            <person name="Wedrychowicz H."/>
        </authorList>
    </citation>
    <scope>NUCLEOTIDE SEQUENCE [LARGE SCALE GENOMIC DNA]</scope>
    <source>
        <strain evidence="1 2">GAS242</strain>
    </source>
</reference>
<dbReference type="AlphaFoldDB" id="A0A1M5MAI8"/>
<accession>A0A1M5MAI8</accession>
<proteinExistence type="predicted"/>
<dbReference type="Pfam" id="PF12244">
    <property type="entry name" value="DUF3606"/>
    <property type="match status" value="1"/>
</dbReference>
<protein>
    <recommendedName>
        <fullName evidence="3">DUF3606 domain-containing protein</fullName>
    </recommendedName>
</protein>
<gene>
    <name evidence="1" type="ORF">SAMN05444169_3920</name>
</gene>
<evidence type="ECO:0000313" key="2">
    <source>
        <dbReference type="Proteomes" id="UP000190675"/>
    </source>
</evidence>
<dbReference type="Proteomes" id="UP000190675">
    <property type="component" value="Chromosome I"/>
</dbReference>
<sequence>MHRTNHPPLRNKINLTDSAQVRAWARRLGVSADELKAVVEKVGNSIAAVTKEIELQRGKLPGFTGTDPA</sequence>
<name>A0A1M5MAI8_9BRAD</name>
<evidence type="ECO:0008006" key="3">
    <source>
        <dbReference type="Google" id="ProtNLM"/>
    </source>
</evidence>
<dbReference type="RefSeq" id="WP_079567376.1">
    <property type="nucleotide sequence ID" value="NZ_LT670818.1"/>
</dbReference>
<dbReference type="EMBL" id="LT670818">
    <property type="protein sequence ID" value="SHG74298.1"/>
    <property type="molecule type" value="Genomic_DNA"/>
</dbReference>